<evidence type="ECO:0008006" key="3">
    <source>
        <dbReference type="Google" id="ProtNLM"/>
    </source>
</evidence>
<evidence type="ECO:0000313" key="2">
    <source>
        <dbReference type="Proteomes" id="UP000010384"/>
    </source>
</evidence>
<sequence length="333" mass="36664">MSFPVIKQIKRELLLAFLALLGTLLISLKPGDSVEATNFSVAPLFQQVSSYETTIGDRGDPADIYFPVSKPKTDTKLLPIALFLQGTFVDKSNYSEFASIVARYGFVVVVPNNLNDVLVPFGFPEGFFSEQEQVNQVLDYMKEENRHPDSPVFKLLDPSKLVLLGHSSGGVVGLNAIQGTCILPYCKSEFTRPKELVGGAFYGSNFNLLGQFEQTPTIENDGIPIVTLAGVLDGLATFDSVKETYNQIQKPPKSFISIIGANHYSITNTNNPVGTVPDRNTPTIDQNVGIETLARWVALFLRANILQDKDAFNYVYRVGDSFDSNVSVINRVH</sequence>
<organism evidence="1 2">
    <name type="scientific">Chroococcidiopsis thermalis (strain PCC 7203)</name>
    <dbReference type="NCBI Taxonomy" id="251229"/>
    <lineage>
        <taxon>Bacteria</taxon>
        <taxon>Bacillati</taxon>
        <taxon>Cyanobacteriota</taxon>
        <taxon>Cyanophyceae</taxon>
        <taxon>Chroococcidiopsidales</taxon>
        <taxon>Chroococcidiopsidaceae</taxon>
        <taxon>Chroococcidiopsis</taxon>
    </lineage>
</organism>
<dbReference type="PANTHER" id="PTHR33428">
    <property type="entry name" value="CHLOROPHYLLASE-2, CHLOROPLASTIC"/>
    <property type="match status" value="1"/>
</dbReference>
<dbReference type="OrthoDB" id="9814760at2"/>
<dbReference type="InterPro" id="IPR029058">
    <property type="entry name" value="AB_hydrolase_fold"/>
</dbReference>
<reference evidence="1 2" key="1">
    <citation type="submission" date="2012-06" db="EMBL/GenBank/DDBJ databases">
        <title>Finished chromosome of genome of Chroococcidiopsis thermalis PCC 7203.</title>
        <authorList>
            <consortium name="US DOE Joint Genome Institute"/>
            <person name="Gugger M."/>
            <person name="Coursin T."/>
            <person name="Rippka R."/>
            <person name="Tandeau De Marsac N."/>
            <person name="Huntemann M."/>
            <person name="Wei C.-L."/>
            <person name="Han J."/>
            <person name="Detter J.C."/>
            <person name="Han C."/>
            <person name="Tapia R."/>
            <person name="Davenport K."/>
            <person name="Daligault H."/>
            <person name="Erkkila T."/>
            <person name="Gu W."/>
            <person name="Munk A.C.C."/>
            <person name="Teshima H."/>
            <person name="Xu Y."/>
            <person name="Chain P."/>
            <person name="Chen A."/>
            <person name="Krypides N."/>
            <person name="Mavromatis K."/>
            <person name="Markowitz V."/>
            <person name="Szeto E."/>
            <person name="Ivanova N."/>
            <person name="Mikhailova N."/>
            <person name="Ovchinnikova G."/>
            <person name="Pagani I."/>
            <person name="Pati A."/>
            <person name="Goodwin L."/>
            <person name="Peters L."/>
            <person name="Pitluck S."/>
            <person name="Woyke T."/>
            <person name="Kerfeld C."/>
        </authorList>
    </citation>
    <scope>NUCLEOTIDE SEQUENCE [LARGE SCALE GENOMIC DNA]</scope>
    <source>
        <strain evidence="1 2">PCC 7203</strain>
    </source>
</reference>
<dbReference type="Pfam" id="PF07224">
    <property type="entry name" value="Chlorophyllase"/>
    <property type="match status" value="1"/>
</dbReference>
<dbReference type="InterPro" id="IPR017395">
    <property type="entry name" value="Chlorophyllase-like"/>
</dbReference>
<keyword evidence="2" id="KW-1185">Reference proteome</keyword>
<name>K9U389_CHRTP</name>
<evidence type="ECO:0000313" key="1">
    <source>
        <dbReference type="EMBL" id="AFY89113.1"/>
    </source>
</evidence>
<dbReference type="Gene3D" id="3.40.50.1820">
    <property type="entry name" value="alpha/beta hydrolase"/>
    <property type="match status" value="1"/>
</dbReference>
<dbReference type="Proteomes" id="UP000010384">
    <property type="component" value="Chromosome"/>
</dbReference>
<dbReference type="PATRIC" id="fig|251229.3.peg.4278"/>
<dbReference type="ESTHER" id="9cyan-k9u389">
    <property type="family name" value="Chlorophyllase"/>
</dbReference>
<dbReference type="InParanoid" id="K9U389"/>
<dbReference type="HOGENOM" id="CLU_052938_0_0_3"/>
<dbReference type="AlphaFoldDB" id="K9U389"/>
<accession>K9U389</accession>
<dbReference type="PANTHER" id="PTHR33428:SF14">
    <property type="entry name" value="CARBOXYLESTERASE TYPE B DOMAIN-CONTAINING PROTEIN"/>
    <property type="match status" value="1"/>
</dbReference>
<dbReference type="SUPFAM" id="SSF53474">
    <property type="entry name" value="alpha/beta-Hydrolases"/>
    <property type="match status" value="1"/>
</dbReference>
<dbReference type="KEGG" id="cthe:Chro_3668"/>
<protein>
    <recommendedName>
        <fullName evidence="3">Chlorophyllase</fullName>
    </recommendedName>
</protein>
<dbReference type="EMBL" id="CP003597">
    <property type="protein sequence ID" value="AFY89113.1"/>
    <property type="molecule type" value="Genomic_DNA"/>
</dbReference>
<dbReference type="eggNOG" id="COG1073">
    <property type="taxonomic scope" value="Bacteria"/>
</dbReference>
<proteinExistence type="predicted"/>
<dbReference type="RefSeq" id="WP_015155657.1">
    <property type="nucleotide sequence ID" value="NC_019695.1"/>
</dbReference>
<gene>
    <name evidence="1" type="ORF">Chro_3668</name>
</gene>